<dbReference type="EMBL" id="JMSE01000001">
    <property type="protein sequence ID" value="KDN72376.1"/>
    <property type="molecule type" value="Genomic_DNA"/>
</dbReference>
<evidence type="ECO:0000313" key="2">
    <source>
        <dbReference type="EMBL" id="KDN72376.1"/>
    </source>
</evidence>
<evidence type="ECO:0000313" key="3">
    <source>
        <dbReference type="Proteomes" id="UP000027238"/>
    </source>
</evidence>
<dbReference type="STRING" id="1173701.A0A066Y2U1"/>
<organism evidence="2 3">
    <name type="scientific">Colletotrichum sublineola</name>
    <name type="common">Sorghum anthracnose fungus</name>
    <dbReference type="NCBI Taxonomy" id="1173701"/>
    <lineage>
        <taxon>Eukaryota</taxon>
        <taxon>Fungi</taxon>
        <taxon>Dikarya</taxon>
        <taxon>Ascomycota</taxon>
        <taxon>Pezizomycotina</taxon>
        <taxon>Sordariomycetes</taxon>
        <taxon>Hypocreomycetidae</taxon>
        <taxon>Glomerellales</taxon>
        <taxon>Glomerellaceae</taxon>
        <taxon>Colletotrichum</taxon>
        <taxon>Colletotrichum graminicola species complex</taxon>
    </lineage>
</organism>
<dbReference type="AlphaFoldDB" id="A0A066Y2U1"/>
<feature type="region of interest" description="Disordered" evidence="1">
    <location>
        <begin position="1"/>
        <end position="31"/>
    </location>
</feature>
<feature type="compositionally biased region" description="Basic and acidic residues" evidence="1">
    <location>
        <begin position="1"/>
        <end position="14"/>
    </location>
</feature>
<reference evidence="3" key="1">
    <citation type="journal article" date="2014" name="Genome Announc.">
        <title>Draft genome sequence of Colletotrichum sublineola, a destructive pathogen of cultivated sorghum.</title>
        <authorList>
            <person name="Baroncelli R."/>
            <person name="Sanz-Martin J.M."/>
            <person name="Rech G.E."/>
            <person name="Sukno S.A."/>
            <person name="Thon M.R."/>
        </authorList>
    </citation>
    <scope>NUCLEOTIDE SEQUENCE [LARGE SCALE GENOMIC DNA]</scope>
    <source>
        <strain evidence="3">TX430BB</strain>
    </source>
</reference>
<gene>
    <name evidence="2" type="ORF">CSUB01_00059</name>
</gene>
<accession>A0A066Y2U1</accession>
<evidence type="ECO:0000256" key="1">
    <source>
        <dbReference type="SAM" id="MobiDB-lite"/>
    </source>
</evidence>
<dbReference type="Proteomes" id="UP000027238">
    <property type="component" value="Unassembled WGS sequence"/>
</dbReference>
<keyword evidence="3" id="KW-1185">Reference proteome</keyword>
<proteinExistence type="predicted"/>
<comment type="caution">
    <text evidence="2">The sequence shown here is derived from an EMBL/GenBank/DDBJ whole genome shotgun (WGS) entry which is preliminary data.</text>
</comment>
<sequence length="69" mass="7379">MDGADKETRSDSSRNDGIGEEAVRTGSRVGRMLSRIASTPTSAPGPAPDGGYDAWMAVMSAHFIFMDTW</sequence>
<name>A0A066Y2U1_COLSU</name>
<dbReference type="HOGENOM" id="CLU_2775831_0_0_1"/>
<protein>
    <submittedName>
        <fullName evidence="2">Putative major facilitator superfamily transporter</fullName>
    </submittedName>
</protein>